<dbReference type="GO" id="GO:0005886">
    <property type="term" value="C:plasma membrane"/>
    <property type="evidence" value="ECO:0007669"/>
    <property type="project" value="UniProtKB-SubCell"/>
</dbReference>
<protein>
    <submittedName>
        <fullName evidence="9">ABC transporter ATP-binding protein</fullName>
    </submittedName>
</protein>
<evidence type="ECO:0000256" key="1">
    <source>
        <dbReference type="ARBA" id="ARBA00004202"/>
    </source>
</evidence>
<dbReference type="SUPFAM" id="SSF52540">
    <property type="entry name" value="P-loop containing nucleoside triphosphate hydrolases"/>
    <property type="match status" value="1"/>
</dbReference>
<dbReference type="PROSITE" id="PS00211">
    <property type="entry name" value="ABC_TRANSPORTER_1"/>
    <property type="match status" value="1"/>
</dbReference>
<dbReference type="AlphaFoldDB" id="A0A414CKW2"/>
<dbReference type="Gene3D" id="3.40.50.300">
    <property type="entry name" value="P-loop containing nucleotide triphosphate hydrolases"/>
    <property type="match status" value="1"/>
</dbReference>
<dbReference type="PANTHER" id="PTHR43297:SF2">
    <property type="entry name" value="DIPEPTIDE TRANSPORT ATP-BINDING PROTEIN DPPD"/>
    <property type="match status" value="1"/>
</dbReference>
<keyword evidence="3" id="KW-0813">Transport</keyword>
<evidence type="ECO:0000313" key="9">
    <source>
        <dbReference type="EMBL" id="RHC95650.1"/>
    </source>
</evidence>
<evidence type="ECO:0000259" key="8">
    <source>
        <dbReference type="PROSITE" id="PS50893"/>
    </source>
</evidence>
<evidence type="ECO:0000256" key="7">
    <source>
        <dbReference type="ARBA" id="ARBA00023136"/>
    </source>
</evidence>
<evidence type="ECO:0000256" key="3">
    <source>
        <dbReference type="ARBA" id="ARBA00022448"/>
    </source>
</evidence>
<dbReference type="InterPro" id="IPR003593">
    <property type="entry name" value="AAA+_ATPase"/>
</dbReference>
<comment type="subcellular location">
    <subcellularLocation>
        <location evidence="1">Cell membrane</location>
        <topology evidence="1">Peripheral membrane protein</topology>
    </subcellularLocation>
</comment>
<name>A0A414CKW2_STRPA</name>
<keyword evidence="4" id="KW-1003">Cell membrane</keyword>
<feature type="domain" description="ABC transporter" evidence="8">
    <location>
        <begin position="4"/>
        <end position="248"/>
    </location>
</feature>
<dbReference type="EMBL" id="QSIO01000001">
    <property type="protein sequence ID" value="RHC95650.1"/>
    <property type="molecule type" value="Genomic_DNA"/>
</dbReference>
<evidence type="ECO:0000256" key="5">
    <source>
        <dbReference type="ARBA" id="ARBA00022741"/>
    </source>
</evidence>
<organism evidence="9 10">
    <name type="scientific">Streptococcus parasanguinis</name>
    <dbReference type="NCBI Taxonomy" id="1318"/>
    <lineage>
        <taxon>Bacteria</taxon>
        <taxon>Bacillati</taxon>
        <taxon>Bacillota</taxon>
        <taxon>Bacilli</taxon>
        <taxon>Lactobacillales</taxon>
        <taxon>Streptococcaceae</taxon>
        <taxon>Streptococcus</taxon>
    </lineage>
</organism>
<reference evidence="9 10" key="1">
    <citation type="submission" date="2018-08" db="EMBL/GenBank/DDBJ databases">
        <title>A genome reference for cultivated species of the human gut microbiota.</title>
        <authorList>
            <person name="Zou Y."/>
            <person name="Xue W."/>
            <person name="Luo G."/>
        </authorList>
    </citation>
    <scope>NUCLEOTIDE SEQUENCE [LARGE SCALE GENOMIC DNA]</scope>
    <source>
        <strain evidence="9 10">AM33-3BH</strain>
    </source>
</reference>
<evidence type="ECO:0000256" key="2">
    <source>
        <dbReference type="ARBA" id="ARBA00005417"/>
    </source>
</evidence>
<dbReference type="Pfam" id="PF00005">
    <property type="entry name" value="ABC_tran"/>
    <property type="match status" value="1"/>
</dbReference>
<dbReference type="PROSITE" id="PS00675">
    <property type="entry name" value="SIGMA54_INTERACT_1"/>
    <property type="match status" value="1"/>
</dbReference>
<keyword evidence="6 9" id="KW-0067">ATP-binding</keyword>
<dbReference type="Proteomes" id="UP000285773">
    <property type="component" value="Unassembled WGS sequence"/>
</dbReference>
<dbReference type="GO" id="GO:0005524">
    <property type="term" value="F:ATP binding"/>
    <property type="evidence" value="ECO:0007669"/>
    <property type="project" value="UniProtKB-KW"/>
</dbReference>
<dbReference type="RefSeq" id="WP_118095027.1">
    <property type="nucleotide sequence ID" value="NZ_QSIO01000001.1"/>
</dbReference>
<proteinExistence type="inferred from homology"/>
<comment type="caution">
    <text evidence="9">The sequence shown here is derived from an EMBL/GenBank/DDBJ whole genome shotgun (WGS) entry which is preliminary data.</text>
</comment>
<dbReference type="InterPro" id="IPR003439">
    <property type="entry name" value="ABC_transporter-like_ATP-bd"/>
</dbReference>
<comment type="similarity">
    <text evidence="2">Belongs to the ABC transporter superfamily.</text>
</comment>
<dbReference type="InterPro" id="IPR050388">
    <property type="entry name" value="ABC_Ni/Peptide_Import"/>
</dbReference>
<dbReference type="PANTHER" id="PTHR43297">
    <property type="entry name" value="OLIGOPEPTIDE TRANSPORT ATP-BINDING PROTEIN APPD"/>
    <property type="match status" value="1"/>
</dbReference>
<evidence type="ECO:0000256" key="6">
    <source>
        <dbReference type="ARBA" id="ARBA00022840"/>
    </source>
</evidence>
<evidence type="ECO:0000256" key="4">
    <source>
        <dbReference type="ARBA" id="ARBA00022475"/>
    </source>
</evidence>
<dbReference type="SMART" id="SM00382">
    <property type="entry name" value="AAA"/>
    <property type="match status" value="1"/>
</dbReference>
<gene>
    <name evidence="9" type="ORF">DW820_00485</name>
</gene>
<keyword evidence="5" id="KW-0547">Nucleotide-binding</keyword>
<accession>A0A414CKW2</accession>
<dbReference type="InterPro" id="IPR025662">
    <property type="entry name" value="Sigma_54_int_dom_ATP-bd_1"/>
</dbReference>
<dbReference type="InterPro" id="IPR017871">
    <property type="entry name" value="ABC_transporter-like_CS"/>
</dbReference>
<evidence type="ECO:0000313" key="10">
    <source>
        <dbReference type="Proteomes" id="UP000285773"/>
    </source>
</evidence>
<keyword evidence="7" id="KW-0472">Membrane</keyword>
<dbReference type="GO" id="GO:0016887">
    <property type="term" value="F:ATP hydrolysis activity"/>
    <property type="evidence" value="ECO:0007669"/>
    <property type="project" value="InterPro"/>
</dbReference>
<dbReference type="PROSITE" id="PS50893">
    <property type="entry name" value="ABC_TRANSPORTER_2"/>
    <property type="match status" value="1"/>
</dbReference>
<sequence>MESFIIKDLSLVDQEEMRLDRVSFTHPLGQSLLVVGESGSGKTLLTKALIGIIPRNMKQTGSIHYGDLHLDSFSDKDWKAFRGQKIAYLVQNPMAMFNPFQTIWTHFYETIKSHSTLSKSECRKKALDVLEKVRISNPESVLHQYSFELSGGMLQRIMLGMILCLDPETIILDEPTSAVDRVNREMILSLIKDLLTQHKTVITVTHDYYLARELGGNMLVLEKGKVVEFGKTEDLLTAPKESYTRELFLEQDMKQVIRNNAGM</sequence>
<dbReference type="InterPro" id="IPR027417">
    <property type="entry name" value="P-loop_NTPase"/>
</dbReference>